<evidence type="ECO:0000259" key="4">
    <source>
        <dbReference type="PROSITE" id="PS51007"/>
    </source>
</evidence>
<dbReference type="GO" id="GO:0046872">
    <property type="term" value="F:metal ion binding"/>
    <property type="evidence" value="ECO:0007669"/>
    <property type="project" value="UniProtKB-KW"/>
</dbReference>
<keyword evidence="3" id="KW-0349">Heme</keyword>
<evidence type="ECO:0000256" key="3">
    <source>
        <dbReference type="PROSITE-ProRule" id="PRU00433"/>
    </source>
</evidence>
<dbReference type="Proteomes" id="UP000265926">
    <property type="component" value="Unassembled WGS sequence"/>
</dbReference>
<dbReference type="RefSeq" id="WP_119436184.1">
    <property type="nucleotide sequence ID" value="NZ_QWGR01000001.1"/>
</dbReference>
<dbReference type="InterPro" id="IPR009056">
    <property type="entry name" value="Cyt_c-like_dom"/>
</dbReference>
<protein>
    <recommendedName>
        <fullName evidence="4">Cytochrome c domain-containing protein</fullName>
    </recommendedName>
</protein>
<dbReference type="AlphaFoldDB" id="A0A399T2Y8"/>
<accession>A0A399T2Y8</accession>
<reference evidence="5 6" key="1">
    <citation type="submission" date="2018-08" db="EMBL/GenBank/DDBJ databases">
        <title>Pallidiluteibacterium maritimus gen. nov., sp. nov., isolated from coastal sediment.</title>
        <authorList>
            <person name="Zhou L.Y."/>
        </authorList>
    </citation>
    <scope>NUCLEOTIDE SEQUENCE [LARGE SCALE GENOMIC DNA]</scope>
    <source>
        <strain evidence="5 6">XSD2</strain>
    </source>
</reference>
<evidence type="ECO:0000256" key="2">
    <source>
        <dbReference type="ARBA" id="ARBA00023004"/>
    </source>
</evidence>
<evidence type="ECO:0000256" key="1">
    <source>
        <dbReference type="ARBA" id="ARBA00022723"/>
    </source>
</evidence>
<keyword evidence="1 3" id="KW-0479">Metal-binding</keyword>
<evidence type="ECO:0000313" key="5">
    <source>
        <dbReference type="EMBL" id="RIJ50716.1"/>
    </source>
</evidence>
<keyword evidence="2 3" id="KW-0408">Iron</keyword>
<gene>
    <name evidence="5" type="ORF">D1614_01950</name>
</gene>
<keyword evidence="6" id="KW-1185">Reference proteome</keyword>
<dbReference type="PROSITE" id="PS51007">
    <property type="entry name" value="CYTC"/>
    <property type="match status" value="1"/>
</dbReference>
<dbReference type="OrthoDB" id="1524994at2"/>
<dbReference type="GO" id="GO:0009055">
    <property type="term" value="F:electron transfer activity"/>
    <property type="evidence" value="ECO:0007669"/>
    <property type="project" value="InterPro"/>
</dbReference>
<proteinExistence type="predicted"/>
<sequence length="124" mass="13425">MRALKIIISTIALALFFGGCAYDFIPQEEVIDPDDPNAETISFSTEIVPIFTSKCVRCHSTGATTPDLSTNNAYSSLNSSRYVNESTPESSLIYTKPLGSHGATYSDAEAAKILLWIKQGAQDN</sequence>
<feature type="domain" description="Cytochrome c" evidence="4">
    <location>
        <begin position="42"/>
        <end position="121"/>
    </location>
</feature>
<dbReference type="GO" id="GO:0020037">
    <property type="term" value="F:heme binding"/>
    <property type="evidence" value="ECO:0007669"/>
    <property type="project" value="InterPro"/>
</dbReference>
<dbReference type="PROSITE" id="PS51257">
    <property type="entry name" value="PROKAR_LIPOPROTEIN"/>
    <property type="match status" value="1"/>
</dbReference>
<comment type="caution">
    <text evidence="5">The sequence shown here is derived from an EMBL/GenBank/DDBJ whole genome shotgun (WGS) entry which is preliminary data.</text>
</comment>
<dbReference type="EMBL" id="QWGR01000001">
    <property type="protein sequence ID" value="RIJ50716.1"/>
    <property type="molecule type" value="Genomic_DNA"/>
</dbReference>
<organism evidence="5 6">
    <name type="scientific">Maribellus luteus</name>
    <dbReference type="NCBI Taxonomy" id="2305463"/>
    <lineage>
        <taxon>Bacteria</taxon>
        <taxon>Pseudomonadati</taxon>
        <taxon>Bacteroidota</taxon>
        <taxon>Bacteroidia</taxon>
        <taxon>Marinilabiliales</taxon>
        <taxon>Prolixibacteraceae</taxon>
        <taxon>Maribellus</taxon>
    </lineage>
</organism>
<name>A0A399T2Y8_9BACT</name>
<evidence type="ECO:0000313" key="6">
    <source>
        <dbReference type="Proteomes" id="UP000265926"/>
    </source>
</evidence>